<dbReference type="STRING" id="341454.A0A4S2N587"/>
<dbReference type="Proteomes" id="UP000298138">
    <property type="component" value="Unassembled WGS sequence"/>
</dbReference>
<dbReference type="Gene3D" id="3.40.50.300">
    <property type="entry name" value="P-loop containing nucleotide triphosphate hydrolases"/>
    <property type="match status" value="1"/>
</dbReference>
<feature type="compositionally biased region" description="Polar residues" evidence="1">
    <location>
        <begin position="133"/>
        <end position="153"/>
    </location>
</feature>
<dbReference type="OrthoDB" id="2316594at2759"/>
<keyword evidence="3" id="KW-1185">Reference proteome</keyword>
<protein>
    <recommendedName>
        <fullName evidence="4">P-loop containing nucleoside triphosphate hydrolase protein</fullName>
    </recommendedName>
</protein>
<organism evidence="2 3">
    <name type="scientific">Ascodesmis nigricans</name>
    <dbReference type="NCBI Taxonomy" id="341454"/>
    <lineage>
        <taxon>Eukaryota</taxon>
        <taxon>Fungi</taxon>
        <taxon>Dikarya</taxon>
        <taxon>Ascomycota</taxon>
        <taxon>Pezizomycotina</taxon>
        <taxon>Pezizomycetes</taxon>
        <taxon>Pezizales</taxon>
        <taxon>Ascodesmidaceae</taxon>
        <taxon>Ascodesmis</taxon>
    </lineage>
</organism>
<feature type="region of interest" description="Disordered" evidence="1">
    <location>
        <begin position="115"/>
        <end position="206"/>
    </location>
</feature>
<evidence type="ECO:0000256" key="1">
    <source>
        <dbReference type="SAM" id="MobiDB-lite"/>
    </source>
</evidence>
<accession>A0A4S2N587</accession>
<dbReference type="SUPFAM" id="SSF52540">
    <property type="entry name" value="P-loop containing nucleoside triphosphate hydrolases"/>
    <property type="match status" value="1"/>
</dbReference>
<evidence type="ECO:0000313" key="3">
    <source>
        <dbReference type="Proteomes" id="UP000298138"/>
    </source>
</evidence>
<proteinExistence type="predicted"/>
<dbReference type="InParanoid" id="A0A4S2N587"/>
<feature type="compositionally biased region" description="Polar residues" evidence="1">
    <location>
        <begin position="18"/>
        <end position="30"/>
    </location>
</feature>
<dbReference type="AlphaFoldDB" id="A0A4S2N587"/>
<sequence>MTAVSTGSGAGPSELPASAQSSPGTSTSLSNNELTAIDGWILTSLEQFCQNAGNERVEGGSWYQAMKAHLQAICPYEHWRPVLQNRVNRMRKSRHSPHAERWARIKRLGTAGHAQMKERLSTGKGPASSSSSTETTAQRTVPQFSYTGTARNVSPTESPRSPSRSTPATLLDPIRSLPPAHAATPSRFGSPPLPTPSPKTPELDDDPPIFISEMEVKSPVAKAPVKATRRNPVVQDYEMLIDFETDANVRPPPPPPPVSVVLVEPQNPEPSNESFDLLVDLDSEPVSSYVDDGVRQDSPCDDPLGVTDTNTVGRTSKDGENTVVSLQTTPSCYSPLPVARSPFPPIEKTSYLLRDQRCRKVTDIQKAVMFTPGLFTYEESAGTLIPQYGLLGKVHLDGWDSSDDSSFDTRLYLNINEPASFFICGRQGSGKSHTMSCILENHLLPHPDLGQLTSPRSALVFNYNEATTGIYARVCEAAYLGQASSNHPGAGVQNVTVLVPPSKFRSTLVETYSQMANVQVRELRLRQEHITAAAIKKLVSLDPESSCNGTVEKILRDMVSSTPSDTVDCDGFKTLLNRESVQAPALEQRLRLLTELVDDTEDSCFEFSSGSVTIVDLSCLEINQIMACILFDLITGVYLASASSAGKIIAIDDADKYMTSPTCSQLLTSTLLTLLRTHHHHNTTLLLAAQDPTPIDPRIIALCSAAIIHNVTSPAWVTSLCPHIALEEEASVLFERIVELGVGEAWVLAPSAMVEKGWGEVEEGVGKMGRELVRVGVREKVMEGGR</sequence>
<dbReference type="EMBL" id="ML220113">
    <property type="protein sequence ID" value="TGZ84390.1"/>
    <property type="molecule type" value="Genomic_DNA"/>
</dbReference>
<dbReference type="PANTHER" id="PTHR42957">
    <property type="entry name" value="HELICASE MJ1565-RELATED"/>
    <property type="match status" value="1"/>
</dbReference>
<feature type="compositionally biased region" description="Low complexity" evidence="1">
    <location>
        <begin position="154"/>
        <end position="167"/>
    </location>
</feature>
<dbReference type="InterPro" id="IPR008571">
    <property type="entry name" value="HerA-like"/>
</dbReference>
<name>A0A4S2N587_9PEZI</name>
<evidence type="ECO:0000313" key="2">
    <source>
        <dbReference type="EMBL" id="TGZ84390.1"/>
    </source>
</evidence>
<feature type="region of interest" description="Disordered" evidence="1">
    <location>
        <begin position="1"/>
        <end position="30"/>
    </location>
</feature>
<evidence type="ECO:0008006" key="4">
    <source>
        <dbReference type="Google" id="ProtNLM"/>
    </source>
</evidence>
<dbReference type="PANTHER" id="PTHR42957:SF1">
    <property type="entry name" value="HELICASE MJ1565-RELATED"/>
    <property type="match status" value="1"/>
</dbReference>
<dbReference type="InterPro" id="IPR027417">
    <property type="entry name" value="P-loop_NTPase"/>
</dbReference>
<gene>
    <name evidence="2" type="ORF">EX30DRAFT_369677</name>
</gene>
<reference evidence="2 3" key="1">
    <citation type="submission" date="2019-04" db="EMBL/GenBank/DDBJ databases">
        <title>Comparative genomics and transcriptomics to analyze fruiting body development in filamentous ascomycetes.</title>
        <authorList>
            <consortium name="DOE Joint Genome Institute"/>
            <person name="Lutkenhaus R."/>
            <person name="Traeger S."/>
            <person name="Breuer J."/>
            <person name="Kuo A."/>
            <person name="Lipzen A."/>
            <person name="Pangilinan J."/>
            <person name="Dilworth D."/>
            <person name="Sandor L."/>
            <person name="Poggeler S."/>
            <person name="Barry K."/>
            <person name="Grigoriev I.V."/>
            <person name="Nowrousian M."/>
        </authorList>
    </citation>
    <scope>NUCLEOTIDE SEQUENCE [LARGE SCALE GENOMIC DNA]</scope>
    <source>
        <strain evidence="2 3">CBS 389.68</strain>
    </source>
</reference>